<accession>A0AAE0ET74</accession>
<gene>
    <name evidence="2" type="ORF">CYMTET_50922</name>
</gene>
<sequence>MKGAPSVKQGPRKLTSGPTSPPVGNMEQPPESTQDEAAAPERVNASAQRGKSLSKNLTSSEASREAQSEGAGQTGVPTSDPASANITSKPLHPDAVAPLGQPEDGRDTPANLVQNTQLDSSDNPGSPASVSTRPAFVPAYGKASGETPADSAGPNAAGPNAAPEIPAYKTSSLDPPSSEEITADLLPQLSADVADHPLAEPLLPDASASNAHAVLAEGTLNMSRAAEEPSHDFDLQKEKELAADARRRGGFRHVISPPPPLAPVLELPEHHVHPSWASKLTAGVPPPSEDFYASTHDLGLIGRPPQPPFQRVPNAPRTRGFSMQNGILGSVPTVFVLFEVAPKEVSRVIRDRMVWCFKAACISNPGSEMVVITDMRTKMDFLDAFRDGFQEGLTSCPLLVRRSNQIGDIHPDSLARYRLTEEGNYLEELEETGERKHVVFMDTQTLVIGALDKIWARPFDLALTYQGEPMAPVSLRVKFVHGEHLRAVARVWKEAVVNYTDGKSGWDEEQAFFLTIVEHTLDHEEATFWGHVAQGKTLHYNWELPGYHTVDVMLIDCKMYNAVPAADSSGCMPSTESIVLNFAAAKTEDEEIFYRDWKSGLQKLALARAVELGKQSGGQIHRGKGGRLKYKKMKIKKPVEKPVSREDQLKIMEDKPVR</sequence>
<dbReference type="Proteomes" id="UP001190700">
    <property type="component" value="Unassembled WGS sequence"/>
</dbReference>
<feature type="compositionally biased region" description="Polar residues" evidence="1">
    <location>
        <begin position="75"/>
        <end position="88"/>
    </location>
</feature>
<protein>
    <submittedName>
        <fullName evidence="2">Uncharacterized protein</fullName>
    </submittedName>
</protein>
<evidence type="ECO:0000313" key="2">
    <source>
        <dbReference type="EMBL" id="KAK3239122.1"/>
    </source>
</evidence>
<feature type="region of interest" description="Disordered" evidence="1">
    <location>
        <begin position="638"/>
        <end position="658"/>
    </location>
</feature>
<proteinExistence type="predicted"/>
<name>A0AAE0ET74_9CHLO</name>
<evidence type="ECO:0000313" key="3">
    <source>
        <dbReference type="Proteomes" id="UP001190700"/>
    </source>
</evidence>
<feature type="compositionally biased region" description="Polar residues" evidence="1">
    <location>
        <begin position="45"/>
        <end position="61"/>
    </location>
</feature>
<evidence type="ECO:0000256" key="1">
    <source>
        <dbReference type="SAM" id="MobiDB-lite"/>
    </source>
</evidence>
<dbReference type="EMBL" id="LGRX02034021">
    <property type="protein sequence ID" value="KAK3239122.1"/>
    <property type="molecule type" value="Genomic_DNA"/>
</dbReference>
<dbReference type="AlphaFoldDB" id="A0AAE0ET74"/>
<comment type="caution">
    <text evidence="2">The sequence shown here is derived from an EMBL/GenBank/DDBJ whole genome shotgun (WGS) entry which is preliminary data.</text>
</comment>
<reference evidence="2 3" key="1">
    <citation type="journal article" date="2015" name="Genome Biol. Evol.">
        <title>Comparative Genomics of a Bacterivorous Green Alga Reveals Evolutionary Causalities and Consequences of Phago-Mixotrophic Mode of Nutrition.</title>
        <authorList>
            <person name="Burns J.A."/>
            <person name="Paasch A."/>
            <person name="Narechania A."/>
            <person name="Kim E."/>
        </authorList>
    </citation>
    <scope>NUCLEOTIDE SEQUENCE [LARGE SCALE GENOMIC DNA]</scope>
    <source>
        <strain evidence="2 3">PLY_AMNH</strain>
    </source>
</reference>
<feature type="compositionally biased region" description="Polar residues" evidence="1">
    <location>
        <begin position="111"/>
        <end position="132"/>
    </location>
</feature>
<feature type="compositionally biased region" description="Low complexity" evidence="1">
    <location>
        <begin position="148"/>
        <end position="167"/>
    </location>
</feature>
<feature type="region of interest" description="Disordered" evidence="1">
    <location>
        <begin position="1"/>
        <end position="179"/>
    </location>
</feature>
<keyword evidence="3" id="KW-1185">Reference proteome</keyword>
<organism evidence="2 3">
    <name type="scientific">Cymbomonas tetramitiformis</name>
    <dbReference type="NCBI Taxonomy" id="36881"/>
    <lineage>
        <taxon>Eukaryota</taxon>
        <taxon>Viridiplantae</taxon>
        <taxon>Chlorophyta</taxon>
        <taxon>Pyramimonadophyceae</taxon>
        <taxon>Pyramimonadales</taxon>
        <taxon>Pyramimonadaceae</taxon>
        <taxon>Cymbomonas</taxon>
    </lineage>
</organism>